<reference evidence="3" key="1">
    <citation type="journal article" date="2005" name="PLoS Biol.">
        <title>The genomes of Oryza sativa: a history of duplications.</title>
        <authorList>
            <person name="Yu J."/>
            <person name="Wang J."/>
            <person name="Lin W."/>
            <person name="Li S."/>
            <person name="Li H."/>
            <person name="Zhou J."/>
            <person name="Ni P."/>
            <person name="Dong W."/>
            <person name="Hu S."/>
            <person name="Zeng C."/>
            <person name="Zhang J."/>
            <person name="Zhang Y."/>
            <person name="Li R."/>
            <person name="Xu Z."/>
            <person name="Li S."/>
            <person name="Li X."/>
            <person name="Zheng H."/>
            <person name="Cong L."/>
            <person name="Lin L."/>
            <person name="Yin J."/>
            <person name="Geng J."/>
            <person name="Li G."/>
            <person name="Shi J."/>
            <person name="Liu J."/>
            <person name="Lv H."/>
            <person name="Li J."/>
            <person name="Wang J."/>
            <person name="Deng Y."/>
            <person name="Ran L."/>
            <person name="Shi X."/>
            <person name="Wang X."/>
            <person name="Wu Q."/>
            <person name="Li C."/>
            <person name="Ren X."/>
            <person name="Wang J."/>
            <person name="Wang X."/>
            <person name="Li D."/>
            <person name="Liu D."/>
            <person name="Zhang X."/>
            <person name="Ji Z."/>
            <person name="Zhao W."/>
            <person name="Sun Y."/>
            <person name="Zhang Z."/>
            <person name="Bao J."/>
            <person name="Han Y."/>
            <person name="Dong L."/>
            <person name="Ji J."/>
            <person name="Chen P."/>
            <person name="Wu S."/>
            <person name="Liu J."/>
            <person name="Xiao Y."/>
            <person name="Bu D."/>
            <person name="Tan J."/>
            <person name="Yang L."/>
            <person name="Ye C."/>
            <person name="Zhang J."/>
            <person name="Xu J."/>
            <person name="Zhou Y."/>
            <person name="Yu Y."/>
            <person name="Zhang B."/>
            <person name="Zhuang S."/>
            <person name="Wei H."/>
            <person name="Liu B."/>
            <person name="Lei M."/>
            <person name="Yu H."/>
            <person name="Li Y."/>
            <person name="Xu H."/>
            <person name="Wei S."/>
            <person name="He X."/>
            <person name="Fang L."/>
            <person name="Zhang Z."/>
            <person name="Zhang Y."/>
            <person name="Huang X."/>
            <person name="Su Z."/>
            <person name="Tong W."/>
            <person name="Li J."/>
            <person name="Tong Z."/>
            <person name="Li S."/>
            <person name="Ye J."/>
            <person name="Wang L."/>
            <person name="Fang L."/>
            <person name="Lei T."/>
            <person name="Chen C."/>
            <person name="Chen H."/>
            <person name="Xu Z."/>
            <person name="Li H."/>
            <person name="Huang H."/>
            <person name="Zhang F."/>
            <person name="Xu H."/>
            <person name="Li N."/>
            <person name="Zhao C."/>
            <person name="Li S."/>
            <person name="Dong L."/>
            <person name="Huang Y."/>
            <person name="Li L."/>
            <person name="Xi Y."/>
            <person name="Qi Q."/>
            <person name="Li W."/>
            <person name="Zhang B."/>
            <person name="Hu W."/>
            <person name="Zhang Y."/>
            <person name="Tian X."/>
            <person name="Jiao Y."/>
            <person name="Liang X."/>
            <person name="Jin J."/>
            <person name="Gao L."/>
            <person name="Zheng W."/>
            <person name="Hao B."/>
            <person name="Liu S."/>
            <person name="Wang W."/>
            <person name="Yuan L."/>
            <person name="Cao M."/>
            <person name="McDermott J."/>
            <person name="Samudrala R."/>
            <person name="Wang J."/>
            <person name="Wong G.K."/>
            <person name="Yang H."/>
        </authorList>
    </citation>
    <scope>NUCLEOTIDE SEQUENCE [LARGE SCALE GENOMIC DNA]</scope>
</reference>
<evidence type="ECO:0000256" key="1">
    <source>
        <dbReference type="ARBA" id="ARBA00022478"/>
    </source>
</evidence>
<keyword evidence="2" id="KW-0804">Transcription</keyword>
<protein>
    <submittedName>
        <fullName evidence="3">Uncharacterized protein</fullName>
    </submittedName>
</protein>
<dbReference type="AlphaFoldDB" id="B9FX37"/>
<organism evidence="3">
    <name type="scientific">Oryza sativa subsp. japonica</name>
    <name type="common">Rice</name>
    <dbReference type="NCBI Taxonomy" id="39947"/>
    <lineage>
        <taxon>Eukaryota</taxon>
        <taxon>Viridiplantae</taxon>
        <taxon>Streptophyta</taxon>
        <taxon>Embryophyta</taxon>
        <taxon>Tracheophyta</taxon>
        <taxon>Spermatophyta</taxon>
        <taxon>Magnoliopsida</taxon>
        <taxon>Liliopsida</taxon>
        <taxon>Poales</taxon>
        <taxon>Poaceae</taxon>
        <taxon>BOP clade</taxon>
        <taxon>Oryzoideae</taxon>
        <taxon>Oryzeae</taxon>
        <taxon>Oryzinae</taxon>
        <taxon>Oryza</taxon>
        <taxon>Oryza sativa</taxon>
    </lineage>
</organism>
<dbReference type="PANTHER" id="PTHR47227:SF5">
    <property type="entry name" value="DNA-DIRECTED RNA POLYMERASES I, II, AND III SUBUNIT RPABC2"/>
    <property type="match status" value="1"/>
</dbReference>
<dbReference type="Proteomes" id="UP000007752">
    <property type="component" value="Chromosome 7"/>
</dbReference>
<sequence>MEAVVGTWDRGCKKDRDVTARTYSRRDSAHASWDRARAVTEAVVGANRSDRTSQLLHTRRGIVHAPLRRQSWERGIVVANRIETNSNNEDTVYDKEYEKDGSPTENINVYDKIRACTHPWYTALQISMNALVMVELDGETDPLECLYSRNSNNEDAVYDKEYEKDGSPIENINVYDKIRVCTHPWYTALQISMNALVMVELDGETDPLEIKIKIKCFT</sequence>
<dbReference type="GO" id="GO:0006351">
    <property type="term" value="P:DNA-templated transcription"/>
    <property type="evidence" value="ECO:0007669"/>
    <property type="project" value="InterPro"/>
</dbReference>
<evidence type="ECO:0000313" key="3">
    <source>
        <dbReference type="EMBL" id="EEE67124.1"/>
    </source>
</evidence>
<dbReference type="GO" id="GO:0003677">
    <property type="term" value="F:DNA binding"/>
    <property type="evidence" value="ECO:0007669"/>
    <property type="project" value="InterPro"/>
</dbReference>
<dbReference type="EMBL" id="CM000144">
    <property type="protein sequence ID" value="EEE67124.1"/>
    <property type="molecule type" value="Genomic_DNA"/>
</dbReference>
<dbReference type="PANTHER" id="PTHR47227">
    <property type="entry name" value="DNA-DIRECTED RNA POLYMERASE SUBUNIT K"/>
    <property type="match status" value="1"/>
</dbReference>
<dbReference type="InterPro" id="IPR036161">
    <property type="entry name" value="RPB6/omega-like_sf"/>
</dbReference>
<gene>
    <name evidence="3" type="ORF">OsJ_24151</name>
</gene>
<dbReference type="SUPFAM" id="SSF63562">
    <property type="entry name" value="RPB6/omega subunit-like"/>
    <property type="match status" value="2"/>
</dbReference>
<dbReference type="GO" id="GO:0003899">
    <property type="term" value="F:DNA-directed RNA polymerase activity"/>
    <property type="evidence" value="ECO:0007669"/>
    <property type="project" value="InterPro"/>
</dbReference>
<accession>B9FX37</accession>
<reference evidence="3" key="2">
    <citation type="submission" date="2008-12" db="EMBL/GenBank/DDBJ databases">
        <title>Improved gene annotation of the rice (Oryza sativa) genomes.</title>
        <authorList>
            <person name="Wang J."/>
            <person name="Li R."/>
            <person name="Fan W."/>
            <person name="Huang Q."/>
            <person name="Zhang J."/>
            <person name="Zhou Y."/>
            <person name="Hu Y."/>
            <person name="Zi S."/>
            <person name="Li J."/>
            <person name="Ni P."/>
            <person name="Zheng H."/>
            <person name="Zhang Y."/>
            <person name="Zhao M."/>
            <person name="Hao Q."/>
            <person name="McDermott J."/>
            <person name="Samudrala R."/>
            <person name="Kristiansen K."/>
            <person name="Wong G.K.-S."/>
        </authorList>
    </citation>
    <scope>NUCLEOTIDE SEQUENCE</scope>
</reference>
<dbReference type="GO" id="GO:0000428">
    <property type="term" value="C:DNA-directed RNA polymerase complex"/>
    <property type="evidence" value="ECO:0007669"/>
    <property type="project" value="UniProtKB-KW"/>
</dbReference>
<keyword evidence="1" id="KW-0240">DNA-directed RNA polymerase</keyword>
<name>B9FX37_ORYSJ</name>
<proteinExistence type="predicted"/>
<evidence type="ECO:0000256" key="2">
    <source>
        <dbReference type="ARBA" id="ARBA00023163"/>
    </source>
</evidence>
<dbReference type="Gene3D" id="3.90.940.10">
    <property type="match status" value="2"/>
</dbReference>